<evidence type="ECO:0000313" key="8">
    <source>
        <dbReference type="EMBL" id="ODQ49250.1"/>
    </source>
</evidence>
<evidence type="ECO:0000256" key="1">
    <source>
        <dbReference type="ARBA" id="ARBA00004141"/>
    </source>
</evidence>
<keyword evidence="3" id="KW-0410">Iron transport</keyword>
<feature type="transmembrane region" description="Helical" evidence="7">
    <location>
        <begin position="144"/>
        <end position="171"/>
    </location>
</feature>
<keyword evidence="3" id="KW-0408">Iron</keyword>
<organism evidence="8 9">
    <name type="scientific">Pichia membranifaciens NRRL Y-2026</name>
    <dbReference type="NCBI Taxonomy" id="763406"/>
    <lineage>
        <taxon>Eukaryota</taxon>
        <taxon>Fungi</taxon>
        <taxon>Dikarya</taxon>
        <taxon>Ascomycota</taxon>
        <taxon>Saccharomycotina</taxon>
        <taxon>Pichiomycetes</taxon>
        <taxon>Pichiales</taxon>
        <taxon>Pichiaceae</taxon>
        <taxon>Pichia</taxon>
    </lineage>
</organism>
<protein>
    <recommendedName>
        <fullName evidence="10">Plasma membrane iron permease</fullName>
    </recommendedName>
</protein>
<sequence>MNDIFNVQIFFVVFREALEAVIVVSVLLAFVKQSIGNKNPAVTKKLVRQIWFGTFGGIFICLAIGCAFIGAYYSLKNDIWSKTEDLYEGIMCMIATILITMMGIAMLRVNKMQAKWRVKIARSLVTPPEKKSERMKCGYIVKRYSMFILPFITTLREGLEAVVFVGGVGIGSSAKSFPLPVVCGLFAGALVGGFMYYGGSAISLQIFLCISTAILYLISAGLFSRGVWFFENYVFNLQTGGDAAENGSGPGTYNIHKTVWHVNCCNPLIDEGWDVFNSLLGWQNTATYGSILAYNLYWLALIVTLGLMLFEEKRGHLPFCKSLTLRKLNPMYHVKNKKKNELSDAEAARLFEEARNQLQERVSLEDTDASADSHNVELDVLREGTSANKAESSIEFHTVPLDKKESLAT</sequence>
<feature type="transmembrane region" description="Helical" evidence="7">
    <location>
        <begin position="204"/>
        <end position="223"/>
    </location>
</feature>
<feature type="transmembrane region" description="Helical" evidence="7">
    <location>
        <begin position="86"/>
        <end position="107"/>
    </location>
</feature>
<feature type="transmembrane region" description="Helical" evidence="7">
    <location>
        <begin position="50"/>
        <end position="74"/>
    </location>
</feature>
<reference evidence="8 9" key="1">
    <citation type="journal article" date="2016" name="Proc. Natl. Acad. Sci. U.S.A.">
        <title>Comparative genomics of biotechnologically important yeasts.</title>
        <authorList>
            <person name="Riley R."/>
            <person name="Haridas S."/>
            <person name="Wolfe K.H."/>
            <person name="Lopes M.R."/>
            <person name="Hittinger C.T."/>
            <person name="Goeker M."/>
            <person name="Salamov A.A."/>
            <person name="Wisecaver J.H."/>
            <person name="Long T.M."/>
            <person name="Calvey C.H."/>
            <person name="Aerts A.L."/>
            <person name="Barry K.W."/>
            <person name="Choi C."/>
            <person name="Clum A."/>
            <person name="Coughlan A.Y."/>
            <person name="Deshpande S."/>
            <person name="Douglass A.P."/>
            <person name="Hanson S.J."/>
            <person name="Klenk H.-P."/>
            <person name="LaButti K.M."/>
            <person name="Lapidus A."/>
            <person name="Lindquist E.A."/>
            <person name="Lipzen A.M."/>
            <person name="Meier-Kolthoff J.P."/>
            <person name="Ohm R.A."/>
            <person name="Otillar R.P."/>
            <person name="Pangilinan J.L."/>
            <person name="Peng Y."/>
            <person name="Rokas A."/>
            <person name="Rosa C.A."/>
            <person name="Scheuner C."/>
            <person name="Sibirny A.A."/>
            <person name="Slot J.C."/>
            <person name="Stielow J.B."/>
            <person name="Sun H."/>
            <person name="Kurtzman C.P."/>
            <person name="Blackwell M."/>
            <person name="Grigoriev I.V."/>
            <person name="Jeffries T.W."/>
        </authorList>
    </citation>
    <scope>NUCLEOTIDE SEQUENCE [LARGE SCALE GENOMIC DNA]</scope>
    <source>
        <strain evidence="8 9">NRRL Y-2026</strain>
    </source>
</reference>
<feature type="transmembrane region" description="Helical" evidence="7">
    <location>
        <begin position="6"/>
        <end position="30"/>
    </location>
</feature>
<feature type="transmembrane region" description="Helical" evidence="7">
    <location>
        <begin position="177"/>
        <end position="197"/>
    </location>
</feature>
<dbReference type="PANTHER" id="PTHR31632:SF2">
    <property type="entry name" value="PLASMA MEMBRANE IRON PERMEASE"/>
    <property type="match status" value="1"/>
</dbReference>
<dbReference type="GO" id="GO:0033573">
    <property type="term" value="C:high-affinity iron permease complex"/>
    <property type="evidence" value="ECO:0007669"/>
    <property type="project" value="InterPro"/>
</dbReference>
<evidence type="ECO:0000256" key="4">
    <source>
        <dbReference type="ARBA" id="ARBA00022692"/>
    </source>
</evidence>
<dbReference type="Pfam" id="PF03239">
    <property type="entry name" value="FTR1"/>
    <property type="match status" value="1"/>
</dbReference>
<dbReference type="InterPro" id="IPR004923">
    <property type="entry name" value="FTR1/Fip1/EfeU"/>
</dbReference>
<gene>
    <name evidence="8" type="ORF">PICMEDRAFT_9728</name>
</gene>
<comment type="similarity">
    <text evidence="2">Belongs to the oxidase-dependent Fe transporter (OFeT) (TC 9.A.10.1) family.</text>
</comment>
<dbReference type="STRING" id="763406.A0A1E3NT62"/>
<evidence type="ECO:0000256" key="6">
    <source>
        <dbReference type="ARBA" id="ARBA00023136"/>
    </source>
</evidence>
<keyword evidence="4 7" id="KW-0812">Transmembrane</keyword>
<keyword evidence="5 7" id="KW-1133">Transmembrane helix</keyword>
<evidence type="ECO:0000256" key="5">
    <source>
        <dbReference type="ARBA" id="ARBA00022989"/>
    </source>
</evidence>
<dbReference type="EMBL" id="KV454001">
    <property type="protein sequence ID" value="ODQ49250.1"/>
    <property type="molecule type" value="Genomic_DNA"/>
</dbReference>
<dbReference type="RefSeq" id="XP_019020363.1">
    <property type="nucleotide sequence ID" value="XM_019165129.1"/>
</dbReference>
<accession>A0A1E3NT62</accession>
<dbReference type="GO" id="GO:0015093">
    <property type="term" value="F:ferrous iron transmembrane transporter activity"/>
    <property type="evidence" value="ECO:0007669"/>
    <property type="project" value="TreeGrafter"/>
</dbReference>
<proteinExistence type="inferred from homology"/>
<dbReference type="AlphaFoldDB" id="A0A1E3NT62"/>
<evidence type="ECO:0000256" key="3">
    <source>
        <dbReference type="ARBA" id="ARBA00022496"/>
    </source>
</evidence>
<keyword evidence="9" id="KW-1185">Reference proteome</keyword>
<keyword evidence="3" id="KW-0406">Ion transport</keyword>
<evidence type="ECO:0000256" key="2">
    <source>
        <dbReference type="ARBA" id="ARBA00008333"/>
    </source>
</evidence>
<dbReference type="PANTHER" id="PTHR31632">
    <property type="entry name" value="IRON TRANSPORTER FTH1"/>
    <property type="match status" value="1"/>
</dbReference>
<keyword evidence="6 7" id="KW-0472">Membrane</keyword>
<feature type="transmembrane region" description="Helical" evidence="7">
    <location>
        <begin position="291"/>
        <end position="310"/>
    </location>
</feature>
<dbReference type="GeneID" id="30181816"/>
<evidence type="ECO:0008006" key="10">
    <source>
        <dbReference type="Google" id="ProtNLM"/>
    </source>
</evidence>
<evidence type="ECO:0000313" key="9">
    <source>
        <dbReference type="Proteomes" id="UP000094455"/>
    </source>
</evidence>
<keyword evidence="3" id="KW-0813">Transport</keyword>
<evidence type="ECO:0000256" key="7">
    <source>
        <dbReference type="SAM" id="Phobius"/>
    </source>
</evidence>
<name>A0A1E3NT62_9ASCO</name>
<comment type="subcellular location">
    <subcellularLocation>
        <location evidence="1">Membrane</location>
        <topology evidence="1">Multi-pass membrane protein</topology>
    </subcellularLocation>
</comment>
<dbReference type="Proteomes" id="UP000094455">
    <property type="component" value="Unassembled WGS sequence"/>
</dbReference>
<dbReference type="OrthoDB" id="4364at2759"/>